<evidence type="ECO:0000313" key="4">
    <source>
        <dbReference type="Proteomes" id="UP001575181"/>
    </source>
</evidence>
<dbReference type="InterPro" id="IPR036873">
    <property type="entry name" value="Rhodanese-like_dom_sf"/>
</dbReference>
<gene>
    <name evidence="3" type="ORF">ACERLL_09310</name>
</gene>
<dbReference type="Gene3D" id="3.40.250.10">
    <property type="entry name" value="Rhodanese-like domain"/>
    <property type="match status" value="2"/>
</dbReference>
<organism evidence="3 4">
    <name type="scientific">Thiohalorhabdus methylotrophus</name>
    <dbReference type="NCBI Taxonomy" id="3242694"/>
    <lineage>
        <taxon>Bacteria</taxon>
        <taxon>Pseudomonadati</taxon>
        <taxon>Pseudomonadota</taxon>
        <taxon>Gammaproteobacteria</taxon>
        <taxon>Thiohalorhabdales</taxon>
        <taxon>Thiohalorhabdaceae</taxon>
        <taxon>Thiohalorhabdus</taxon>
    </lineage>
</organism>
<dbReference type="InterPro" id="IPR001763">
    <property type="entry name" value="Rhodanese-like_dom"/>
</dbReference>
<dbReference type="InterPro" id="IPR001307">
    <property type="entry name" value="Thiosulphate_STrfase_CS"/>
</dbReference>
<name>A0ABV4TWQ4_9GAMM</name>
<dbReference type="InterPro" id="IPR036866">
    <property type="entry name" value="RibonucZ/Hydroxyglut_hydro"/>
</dbReference>
<protein>
    <submittedName>
        <fullName evidence="3">Rhodanese-like domain-containing protein</fullName>
    </submittedName>
</protein>
<keyword evidence="1" id="KW-0479">Metal-binding</keyword>
<dbReference type="SUPFAM" id="SSF52821">
    <property type="entry name" value="Rhodanese/Cell cycle control phosphatase"/>
    <property type="match status" value="2"/>
</dbReference>
<keyword evidence="4" id="KW-1185">Reference proteome</keyword>
<feature type="domain" description="Rhodanese" evidence="2">
    <location>
        <begin position="270"/>
        <end position="361"/>
    </location>
</feature>
<evidence type="ECO:0000313" key="3">
    <source>
        <dbReference type="EMBL" id="MFA9461019.1"/>
    </source>
</evidence>
<proteinExistence type="predicted"/>
<dbReference type="Gene3D" id="3.60.15.10">
    <property type="entry name" value="Ribonuclease Z/Hydroxyacylglutathione hydrolase-like"/>
    <property type="match status" value="1"/>
</dbReference>
<dbReference type="CDD" id="cd07724">
    <property type="entry name" value="POD-like_MBL-fold"/>
    <property type="match status" value="1"/>
</dbReference>
<dbReference type="PANTHER" id="PTHR43084">
    <property type="entry name" value="PERSULFIDE DIOXYGENASE ETHE1"/>
    <property type="match status" value="1"/>
</dbReference>
<dbReference type="SMART" id="SM00849">
    <property type="entry name" value="Lactamase_B"/>
    <property type="match status" value="1"/>
</dbReference>
<dbReference type="Proteomes" id="UP001575181">
    <property type="component" value="Unassembled WGS sequence"/>
</dbReference>
<evidence type="ECO:0000256" key="1">
    <source>
        <dbReference type="ARBA" id="ARBA00022723"/>
    </source>
</evidence>
<sequence length="464" mass="51148">MLFEQFYLPSLGHASYMIASESTGEALALDVRRDVDTYYQYARDHGLRIRYAADTHQHNDYLTGITELQQRSDLELLASARSELGYRAKPLEDGERLQMGEVELEVLHTPGHTPEHISLLVRDRSRGEDPLMLLSGGALLVADVARPDLLGDWEQTQRHAREVCQTLRDKILPLPDHVMVFPTHVAGSLCGGSIGSMLFTSLGYERRLNGILQSVEDESAFTEQCLSLEGLPTVPPYWPRMRERNLAGPEPLGVLTEPEPLGPEAVERARSDGAFVVDCRTPEAFGGGHIPGALNIGLGNSFPTWAGTVLPGDARTVLVLDDPADLWEAAWHLLRIGYPVPQGWLKGGMFAWRTSGRQPEFLPQWTPTEMNAEREKNGDLLVLDVRQPNEWQAGHVPGAMHLSGGDIHQRLSEVPSNRPIAVYCGSGYRSSVIASVLKRAGRGPVFNTLGGFNGWRNAGLPMES</sequence>
<dbReference type="PROSITE" id="PS50206">
    <property type="entry name" value="RHODANESE_3"/>
    <property type="match status" value="2"/>
</dbReference>
<dbReference type="InterPro" id="IPR044528">
    <property type="entry name" value="POD-like_MBL-fold"/>
</dbReference>
<dbReference type="EMBL" id="JBGUAW010000006">
    <property type="protein sequence ID" value="MFA9461019.1"/>
    <property type="molecule type" value="Genomic_DNA"/>
</dbReference>
<dbReference type="PANTHER" id="PTHR43084:SF1">
    <property type="entry name" value="PERSULFIDE DIOXYGENASE ETHE1, MITOCHONDRIAL"/>
    <property type="match status" value="1"/>
</dbReference>
<dbReference type="CDD" id="cd00158">
    <property type="entry name" value="RHOD"/>
    <property type="match status" value="2"/>
</dbReference>
<accession>A0ABV4TWQ4</accession>
<feature type="domain" description="Rhodanese" evidence="2">
    <location>
        <begin position="376"/>
        <end position="464"/>
    </location>
</feature>
<dbReference type="PROSITE" id="PS00380">
    <property type="entry name" value="RHODANESE_1"/>
    <property type="match status" value="1"/>
</dbReference>
<dbReference type="SMART" id="SM00450">
    <property type="entry name" value="RHOD"/>
    <property type="match status" value="2"/>
</dbReference>
<dbReference type="Pfam" id="PF00581">
    <property type="entry name" value="Rhodanese"/>
    <property type="match status" value="2"/>
</dbReference>
<evidence type="ECO:0000259" key="2">
    <source>
        <dbReference type="PROSITE" id="PS50206"/>
    </source>
</evidence>
<dbReference type="SUPFAM" id="SSF56281">
    <property type="entry name" value="Metallo-hydrolase/oxidoreductase"/>
    <property type="match status" value="1"/>
</dbReference>
<dbReference type="InterPro" id="IPR001279">
    <property type="entry name" value="Metallo-B-lactamas"/>
</dbReference>
<comment type="caution">
    <text evidence="3">The sequence shown here is derived from an EMBL/GenBank/DDBJ whole genome shotgun (WGS) entry which is preliminary data.</text>
</comment>
<dbReference type="InterPro" id="IPR051682">
    <property type="entry name" value="Mito_Persulfide_Diox"/>
</dbReference>
<dbReference type="RefSeq" id="WP_373655807.1">
    <property type="nucleotide sequence ID" value="NZ_JBGUAW010000006.1"/>
</dbReference>
<reference evidence="3 4" key="1">
    <citation type="submission" date="2024-08" db="EMBL/GenBank/DDBJ databases">
        <title>Whole-genome sequencing of halo(alkali)philic microorganisms from hypersaline lakes.</title>
        <authorList>
            <person name="Sorokin D.Y."/>
            <person name="Merkel A.Y."/>
            <person name="Messina E."/>
            <person name="Yakimov M."/>
        </authorList>
    </citation>
    <scope>NUCLEOTIDE SEQUENCE [LARGE SCALE GENOMIC DNA]</scope>
    <source>
        <strain evidence="3 4">Cl-TMA</strain>
    </source>
</reference>